<feature type="domain" description="AB hydrolase-1" evidence="1">
    <location>
        <begin position="32"/>
        <end position="267"/>
    </location>
</feature>
<reference evidence="2 3" key="1">
    <citation type="submission" date="2016-10" db="EMBL/GenBank/DDBJ databases">
        <authorList>
            <person name="de Groot N.N."/>
        </authorList>
    </citation>
    <scope>NUCLEOTIDE SEQUENCE [LARGE SCALE GENOMIC DNA]</scope>
    <source>
        <strain evidence="2 3">CGMCC 1.3702</strain>
    </source>
</reference>
<evidence type="ECO:0000313" key="2">
    <source>
        <dbReference type="EMBL" id="SFA95306.1"/>
    </source>
</evidence>
<accession>A0A1I0X4L0</accession>
<name>A0A1I0X4L0_9BACI</name>
<dbReference type="Proteomes" id="UP000198642">
    <property type="component" value="Unassembled WGS sequence"/>
</dbReference>
<dbReference type="Gene3D" id="3.40.50.1820">
    <property type="entry name" value="alpha/beta hydrolase"/>
    <property type="match status" value="1"/>
</dbReference>
<dbReference type="EMBL" id="FOJW01000004">
    <property type="protein sequence ID" value="SFA95306.1"/>
    <property type="molecule type" value="Genomic_DNA"/>
</dbReference>
<dbReference type="RefSeq" id="WP_090235305.1">
    <property type="nucleotide sequence ID" value="NZ_FOJW01000004.1"/>
</dbReference>
<dbReference type="Pfam" id="PF00561">
    <property type="entry name" value="Abhydrolase_1"/>
    <property type="match status" value="1"/>
</dbReference>
<dbReference type="InterPro" id="IPR029058">
    <property type="entry name" value="AB_hydrolase_fold"/>
</dbReference>
<sequence length="296" mass="33559">MNREIETCTIDGEMIEYSIIRGSGAQAIFVMHGGHSNCYEEFGYEPLVRNGFTIITPSRAGYSRTSSEIGESLSMACDHYAKILDYLNIEKVHLLAVSAGGSSGICFAACFPERVKTLILQSAVTKQWLTPKDKEYKAAHILFRPSIEKFIWKLIATLNNRFPNFTFKHMVPSFTKLSYEEVKSQMHEEDVDAIKRMNNRQRSGSGFIMDLQQTGTLSSEELQRIKCPTLLMHSRHDGSVPLEHAEYAQQHIQNSELCVLDTWGHLIWLGKGTDKVSERLLEFLNHHEQGQVLGNC</sequence>
<dbReference type="PANTHER" id="PTHR43433:SF1">
    <property type="entry name" value="BLL5160 PROTEIN"/>
    <property type="match status" value="1"/>
</dbReference>
<evidence type="ECO:0000259" key="1">
    <source>
        <dbReference type="Pfam" id="PF00561"/>
    </source>
</evidence>
<dbReference type="InterPro" id="IPR050471">
    <property type="entry name" value="AB_hydrolase"/>
</dbReference>
<organism evidence="2 3">
    <name type="scientific">Lentibacillus halodurans</name>
    <dbReference type="NCBI Taxonomy" id="237679"/>
    <lineage>
        <taxon>Bacteria</taxon>
        <taxon>Bacillati</taxon>
        <taxon>Bacillota</taxon>
        <taxon>Bacilli</taxon>
        <taxon>Bacillales</taxon>
        <taxon>Bacillaceae</taxon>
        <taxon>Lentibacillus</taxon>
    </lineage>
</organism>
<proteinExistence type="predicted"/>
<gene>
    <name evidence="2" type="ORF">SAMN04488072_104114</name>
</gene>
<dbReference type="InterPro" id="IPR000073">
    <property type="entry name" value="AB_hydrolase_1"/>
</dbReference>
<evidence type="ECO:0000313" key="3">
    <source>
        <dbReference type="Proteomes" id="UP000198642"/>
    </source>
</evidence>
<keyword evidence="3" id="KW-1185">Reference proteome</keyword>
<protein>
    <submittedName>
        <fullName evidence="2">Pimeloyl-ACP methyl ester carboxylesterase</fullName>
    </submittedName>
</protein>
<dbReference type="AlphaFoldDB" id="A0A1I0X4L0"/>
<dbReference type="OrthoDB" id="9773293at2"/>
<dbReference type="SUPFAM" id="SSF53474">
    <property type="entry name" value="alpha/beta-Hydrolases"/>
    <property type="match status" value="1"/>
</dbReference>
<dbReference type="PANTHER" id="PTHR43433">
    <property type="entry name" value="HYDROLASE, ALPHA/BETA FOLD FAMILY PROTEIN"/>
    <property type="match status" value="1"/>
</dbReference>
<dbReference type="STRING" id="237679.SAMN04488072_104114"/>